<feature type="compositionally biased region" description="Basic and acidic residues" evidence="1">
    <location>
        <begin position="29"/>
        <end position="44"/>
    </location>
</feature>
<dbReference type="PANTHER" id="PTHR21838">
    <property type="entry name" value="COILED-COIL DOMAIN-CONTAINING PROTEIN 137"/>
    <property type="match status" value="1"/>
</dbReference>
<feature type="region of interest" description="Disordered" evidence="1">
    <location>
        <begin position="1"/>
        <end position="83"/>
    </location>
</feature>
<feature type="compositionally biased region" description="Basic and acidic residues" evidence="1">
    <location>
        <begin position="205"/>
        <end position="219"/>
    </location>
</feature>
<dbReference type="Proteomes" id="UP000835052">
    <property type="component" value="Unassembled WGS sequence"/>
</dbReference>
<dbReference type="GO" id="GO:0005634">
    <property type="term" value="C:nucleus"/>
    <property type="evidence" value="ECO:0007669"/>
    <property type="project" value="TreeGrafter"/>
</dbReference>
<sequence>MALHRRTPKQNRKKLKSVDPFNRKASSIKAEKLKGKNFEPKANTDEQPLSRSQKKLIEAKNEPVTKETMKKKKTHRNRILEEAERHGLKKGRFESVEKFVRRCERTMKADVNDHILIAKKGLSGRAEAEINAEYKKLEDAEEKKKEAEKKAVQSRIEKARKQREKEENKRNETRIAKEKRREKRRQNEATDNEEKEEEAAAEPSISKKKEKNPESKAPEVEMPCFFNKKRKHQEKNDPADALNTIEVVPFGARYDAPPTFSKEFKRKMDPLMAKAGSKTLLLHSLLSKSN</sequence>
<dbReference type="PANTHER" id="PTHR21838:SF2">
    <property type="entry name" value="COILED-COIL DOMAIN-CONTAINING PROTEIN 137"/>
    <property type="match status" value="1"/>
</dbReference>
<feature type="compositionally biased region" description="Basic residues" evidence="1">
    <location>
        <begin position="1"/>
        <end position="15"/>
    </location>
</feature>
<dbReference type="OrthoDB" id="5876637at2759"/>
<reference evidence="2" key="1">
    <citation type="submission" date="2020-10" db="EMBL/GenBank/DDBJ databases">
        <authorList>
            <person name="Kikuchi T."/>
        </authorList>
    </citation>
    <scope>NUCLEOTIDE SEQUENCE</scope>
    <source>
        <strain evidence="2">NKZ352</strain>
    </source>
</reference>
<organism evidence="2 3">
    <name type="scientific">Caenorhabditis auriculariae</name>
    <dbReference type="NCBI Taxonomy" id="2777116"/>
    <lineage>
        <taxon>Eukaryota</taxon>
        <taxon>Metazoa</taxon>
        <taxon>Ecdysozoa</taxon>
        <taxon>Nematoda</taxon>
        <taxon>Chromadorea</taxon>
        <taxon>Rhabditida</taxon>
        <taxon>Rhabditina</taxon>
        <taxon>Rhabditomorpha</taxon>
        <taxon>Rhabditoidea</taxon>
        <taxon>Rhabditidae</taxon>
        <taxon>Peloderinae</taxon>
        <taxon>Caenorhabditis</taxon>
    </lineage>
</organism>
<proteinExistence type="predicted"/>
<name>A0A8S1HET1_9PELO</name>
<evidence type="ECO:0000313" key="2">
    <source>
        <dbReference type="EMBL" id="CAD6193602.1"/>
    </source>
</evidence>
<feature type="region of interest" description="Disordered" evidence="1">
    <location>
        <begin position="135"/>
        <end position="221"/>
    </location>
</feature>
<comment type="caution">
    <text evidence="2">The sequence shown here is derived from an EMBL/GenBank/DDBJ whole genome shotgun (WGS) entry which is preliminary data.</text>
</comment>
<feature type="compositionally biased region" description="Basic and acidic residues" evidence="1">
    <location>
        <begin position="55"/>
        <end position="68"/>
    </location>
</feature>
<keyword evidence="3" id="KW-1185">Reference proteome</keyword>
<dbReference type="EMBL" id="CAJGYM010000036">
    <property type="protein sequence ID" value="CAD6193602.1"/>
    <property type="molecule type" value="Genomic_DNA"/>
</dbReference>
<dbReference type="AlphaFoldDB" id="A0A8S1HET1"/>
<gene>
    <name evidence="2" type="ORF">CAUJ_LOCUS9521</name>
</gene>
<dbReference type="InterPro" id="IPR026680">
    <property type="entry name" value="CCDC137"/>
</dbReference>
<protein>
    <submittedName>
        <fullName evidence="2">Uncharacterized protein</fullName>
    </submittedName>
</protein>
<accession>A0A8S1HET1</accession>
<feature type="compositionally biased region" description="Acidic residues" evidence="1">
    <location>
        <begin position="190"/>
        <end position="200"/>
    </location>
</feature>
<feature type="compositionally biased region" description="Basic and acidic residues" evidence="1">
    <location>
        <begin position="135"/>
        <end position="176"/>
    </location>
</feature>
<evidence type="ECO:0000313" key="3">
    <source>
        <dbReference type="Proteomes" id="UP000835052"/>
    </source>
</evidence>
<evidence type="ECO:0000256" key="1">
    <source>
        <dbReference type="SAM" id="MobiDB-lite"/>
    </source>
</evidence>